<sequence>MNKEIKIGTGTQATVYLSETHAIKVFKKDYNKAYAFYEAMINSLIEDVGLPIAKVHEVLEINDNIAMKMDFIEGVTLHDCYLSNIYNANKYVDIMLDMQIEIHSKDIQLPYNLNNRLREKISSNKMLNKTSKNKLLNILDKLPDGKCLCHGDFYGYNIIKQQDKYYIIDWIDATNGCDNADVCRTYMLYLFHSQKIAELYLETYCNRTKKEKKDVLDWIPIILAARLSENIHDQEKGKIISVIQDL</sequence>
<dbReference type="Gene3D" id="3.90.1200.10">
    <property type="match status" value="1"/>
</dbReference>
<evidence type="ECO:0000313" key="3">
    <source>
        <dbReference type="Proteomes" id="UP000677305"/>
    </source>
</evidence>
<dbReference type="InterPro" id="IPR011009">
    <property type="entry name" value="Kinase-like_dom_sf"/>
</dbReference>
<keyword evidence="3" id="KW-1185">Reference proteome</keyword>
<proteinExistence type="predicted"/>
<dbReference type="InterPro" id="IPR002575">
    <property type="entry name" value="Aminoglycoside_PTrfase"/>
</dbReference>
<accession>A0A8J8M8V1</accession>
<feature type="domain" description="Aminoglycoside phosphotransferase" evidence="1">
    <location>
        <begin position="43"/>
        <end position="185"/>
    </location>
</feature>
<dbReference type="AlphaFoldDB" id="A0A8J8M8V1"/>
<organism evidence="2 3">
    <name type="scientific">Vallitalea guaymasensis</name>
    <dbReference type="NCBI Taxonomy" id="1185412"/>
    <lineage>
        <taxon>Bacteria</taxon>
        <taxon>Bacillati</taxon>
        <taxon>Bacillota</taxon>
        <taxon>Clostridia</taxon>
        <taxon>Lachnospirales</taxon>
        <taxon>Vallitaleaceae</taxon>
        <taxon>Vallitalea</taxon>
    </lineage>
</organism>
<protein>
    <submittedName>
        <fullName evidence="2">Phosphotransferase</fullName>
    </submittedName>
</protein>
<reference evidence="2 3" key="1">
    <citation type="submission" date="2020-07" db="EMBL/GenBank/DDBJ databases">
        <title>Vallitalea guaymasensis genome.</title>
        <authorList>
            <person name="Postec A."/>
        </authorList>
    </citation>
    <scope>NUCLEOTIDE SEQUENCE [LARGE SCALE GENOMIC DNA]</scope>
    <source>
        <strain evidence="2 3">Ra1766G1</strain>
    </source>
</reference>
<dbReference type="Pfam" id="PF01636">
    <property type="entry name" value="APH"/>
    <property type="match status" value="1"/>
</dbReference>
<dbReference type="EMBL" id="CP058561">
    <property type="protein sequence ID" value="QUH28486.1"/>
    <property type="molecule type" value="Genomic_DNA"/>
</dbReference>
<gene>
    <name evidence="2" type="ORF">HYG85_05915</name>
</gene>
<evidence type="ECO:0000259" key="1">
    <source>
        <dbReference type="Pfam" id="PF01636"/>
    </source>
</evidence>
<evidence type="ECO:0000313" key="2">
    <source>
        <dbReference type="EMBL" id="QUH28486.1"/>
    </source>
</evidence>
<dbReference type="SUPFAM" id="SSF56112">
    <property type="entry name" value="Protein kinase-like (PK-like)"/>
    <property type="match status" value="1"/>
</dbReference>
<name>A0A8J8M8V1_9FIRM</name>
<dbReference type="Proteomes" id="UP000677305">
    <property type="component" value="Chromosome"/>
</dbReference>
<dbReference type="KEGG" id="vgu:HYG85_05915"/>
<dbReference type="RefSeq" id="WP_212692708.1">
    <property type="nucleotide sequence ID" value="NZ_CP058561.1"/>
</dbReference>